<dbReference type="GO" id="GO:0009279">
    <property type="term" value="C:cell outer membrane"/>
    <property type="evidence" value="ECO:0007669"/>
    <property type="project" value="UniProtKB-SubCell"/>
</dbReference>
<accession>A0A3D9FIR5</accession>
<dbReference type="OrthoDB" id="9796221at2"/>
<dbReference type="Pfam" id="PF07715">
    <property type="entry name" value="Plug"/>
    <property type="match status" value="1"/>
</dbReference>
<keyword evidence="14" id="KW-1185">Reference proteome</keyword>
<keyword evidence="5 9" id="KW-0798">TonB box</keyword>
<dbReference type="InterPro" id="IPR039426">
    <property type="entry name" value="TonB-dep_rcpt-like"/>
</dbReference>
<protein>
    <submittedName>
        <fullName evidence="13">Fe(3+) dicitrate transport protein</fullName>
    </submittedName>
</protein>
<keyword evidence="10" id="KW-0732">Signal</keyword>
<evidence type="ECO:0000313" key="13">
    <source>
        <dbReference type="EMBL" id="RED17675.1"/>
    </source>
</evidence>
<dbReference type="InterPro" id="IPR036942">
    <property type="entry name" value="Beta-barrel_TonB_sf"/>
</dbReference>
<comment type="caution">
    <text evidence="13">The sequence shown here is derived from an EMBL/GenBank/DDBJ whole genome shotgun (WGS) entry which is preliminary data.</text>
</comment>
<evidence type="ECO:0000259" key="11">
    <source>
        <dbReference type="Pfam" id="PF00593"/>
    </source>
</evidence>
<evidence type="ECO:0000256" key="5">
    <source>
        <dbReference type="ARBA" id="ARBA00023077"/>
    </source>
</evidence>
<dbReference type="PROSITE" id="PS52016">
    <property type="entry name" value="TONB_DEPENDENT_REC_3"/>
    <property type="match status" value="1"/>
</dbReference>
<evidence type="ECO:0000256" key="4">
    <source>
        <dbReference type="ARBA" id="ARBA00022692"/>
    </source>
</evidence>
<evidence type="ECO:0000256" key="8">
    <source>
        <dbReference type="PROSITE-ProRule" id="PRU01360"/>
    </source>
</evidence>
<dbReference type="EMBL" id="QRDP01000004">
    <property type="protein sequence ID" value="RED17675.1"/>
    <property type="molecule type" value="Genomic_DNA"/>
</dbReference>
<evidence type="ECO:0000256" key="7">
    <source>
        <dbReference type="ARBA" id="ARBA00023237"/>
    </source>
</evidence>
<evidence type="ECO:0000256" key="3">
    <source>
        <dbReference type="ARBA" id="ARBA00022452"/>
    </source>
</evidence>
<dbReference type="InterPro" id="IPR012910">
    <property type="entry name" value="Plug_dom"/>
</dbReference>
<dbReference type="Gene3D" id="2.170.130.10">
    <property type="entry name" value="TonB-dependent receptor, plug domain"/>
    <property type="match status" value="1"/>
</dbReference>
<organism evidence="13 14">
    <name type="scientific">Parasphingopyxis lamellibrachiae</name>
    <dbReference type="NCBI Taxonomy" id="680125"/>
    <lineage>
        <taxon>Bacteria</taxon>
        <taxon>Pseudomonadati</taxon>
        <taxon>Pseudomonadota</taxon>
        <taxon>Alphaproteobacteria</taxon>
        <taxon>Sphingomonadales</taxon>
        <taxon>Sphingomonadaceae</taxon>
        <taxon>Parasphingopyxis</taxon>
    </lineage>
</organism>
<evidence type="ECO:0000256" key="6">
    <source>
        <dbReference type="ARBA" id="ARBA00023136"/>
    </source>
</evidence>
<evidence type="ECO:0000256" key="1">
    <source>
        <dbReference type="ARBA" id="ARBA00004571"/>
    </source>
</evidence>
<evidence type="ECO:0000259" key="12">
    <source>
        <dbReference type="Pfam" id="PF07715"/>
    </source>
</evidence>
<evidence type="ECO:0000256" key="10">
    <source>
        <dbReference type="SAM" id="SignalP"/>
    </source>
</evidence>
<feature type="signal peptide" evidence="10">
    <location>
        <begin position="1"/>
        <end position="22"/>
    </location>
</feature>
<keyword evidence="4 8" id="KW-0812">Transmembrane</keyword>
<keyword evidence="2 8" id="KW-0813">Transport</keyword>
<dbReference type="SUPFAM" id="SSF56935">
    <property type="entry name" value="Porins"/>
    <property type="match status" value="1"/>
</dbReference>
<comment type="similarity">
    <text evidence="8 9">Belongs to the TonB-dependent receptor family.</text>
</comment>
<keyword evidence="7 8" id="KW-0998">Cell outer membrane</keyword>
<feature type="domain" description="TonB-dependent receptor plug" evidence="12">
    <location>
        <begin position="67"/>
        <end position="175"/>
    </location>
</feature>
<dbReference type="InterPro" id="IPR037066">
    <property type="entry name" value="Plug_dom_sf"/>
</dbReference>
<reference evidence="13 14" key="1">
    <citation type="submission" date="2018-07" db="EMBL/GenBank/DDBJ databases">
        <title>Genomic Encyclopedia of Type Strains, Phase IV (KMG-IV): sequencing the most valuable type-strain genomes for metagenomic binning, comparative biology and taxonomic classification.</title>
        <authorList>
            <person name="Goeker M."/>
        </authorList>
    </citation>
    <scope>NUCLEOTIDE SEQUENCE [LARGE SCALE GENOMIC DNA]</scope>
    <source>
        <strain evidence="13 14">DSM 26725</strain>
    </source>
</reference>
<dbReference type="RefSeq" id="WP_116236916.1">
    <property type="nucleotide sequence ID" value="NZ_QRDP01000004.1"/>
</dbReference>
<gene>
    <name evidence="13" type="ORF">DFR46_2726</name>
</gene>
<dbReference type="GO" id="GO:0033214">
    <property type="term" value="P:siderophore-iron import into cell"/>
    <property type="evidence" value="ECO:0007669"/>
    <property type="project" value="TreeGrafter"/>
</dbReference>
<dbReference type="Gene3D" id="2.40.170.20">
    <property type="entry name" value="TonB-dependent receptor, beta-barrel domain"/>
    <property type="match status" value="1"/>
</dbReference>
<evidence type="ECO:0000256" key="2">
    <source>
        <dbReference type="ARBA" id="ARBA00022448"/>
    </source>
</evidence>
<name>A0A3D9FIR5_9SPHN</name>
<dbReference type="AlphaFoldDB" id="A0A3D9FIR5"/>
<evidence type="ECO:0000313" key="14">
    <source>
        <dbReference type="Proteomes" id="UP000256310"/>
    </source>
</evidence>
<dbReference type="InterPro" id="IPR000531">
    <property type="entry name" value="Beta-barrel_TonB"/>
</dbReference>
<keyword evidence="3 8" id="KW-1134">Transmembrane beta strand</keyword>
<dbReference type="PANTHER" id="PTHR30442">
    <property type="entry name" value="IRON III DICITRATE TRANSPORT PROTEIN FECA"/>
    <property type="match status" value="1"/>
</dbReference>
<comment type="subcellular location">
    <subcellularLocation>
        <location evidence="1 8">Cell outer membrane</location>
        <topology evidence="1 8">Multi-pass membrane protein</topology>
    </subcellularLocation>
</comment>
<sequence>MRITVSTSFLAVAAMLANPAQAEVSQDSSGAVATTAAAAAAATTAADADPSSIQSILVIGNRFDPFAVPGSVTVLDQDALASFRYGDANRILRQVPGVNLQEEDGAGLFPNIGLRGSSVERSSNITLMEDGVLIAPAPYAAPAAYYFPQIGRMQSIEVVKGAQAVRYGPRTISGAINLRSTQIPDAPYAGYLSGQIGEDGNYVVHGWAGGTAGQFSALVETYQSGSDGFKELDGGGDTGFEVEDYLARLRWQTPAGAATPMSLEFKFGHTNREASETYLGLSDADFATDPFRRYAASAADNFASDHYQYQLTHTIEAGRAQFETVAYYNEFSRNWFKLENLDIGDGNGFVSPNSFFSNPGTASSNLGLAVLRGEVDTAPDALRLRNNSREYYSFGLQTAMTLPWEIGSVENVLTVSARYHEDEEDRLQNYERFQMLNGQLVRTSVDPLGSNANRQAQANAFAFYIQNVIQAGPLTVTPGLRYEGVQLTRIDYSTADPSRSAGPTRVRRNFVEAVLPALGATYELDEGLLLLASFSRGFSPPGPGSAADPEKSWNYEAGIRFARGNWEASAIGFFNDYSNLLGDCTNATGCTAGDIGDQFNGGEVDVLGLEAVVGGAFPINATFSIPVRAVYTYTEAEFQQTFDSNFFGNVVAGDALPYIPEHQLYLSAGIESDRMALTFGGNYVSSVRTEAGQGTIPTLERVPSRWVFDLAARFAVNDQIGLFARIDNLFDEEYAVARRPAGLRPGKPQTILGGVELRF</sequence>
<dbReference type="PANTHER" id="PTHR30442:SF0">
    <property type="entry name" value="FE(3+) DICITRATE TRANSPORT PROTEIN FECA"/>
    <property type="match status" value="1"/>
</dbReference>
<evidence type="ECO:0000256" key="9">
    <source>
        <dbReference type="RuleBase" id="RU003357"/>
    </source>
</evidence>
<keyword evidence="6 8" id="KW-0472">Membrane</keyword>
<dbReference type="Proteomes" id="UP000256310">
    <property type="component" value="Unassembled WGS sequence"/>
</dbReference>
<dbReference type="Pfam" id="PF00593">
    <property type="entry name" value="TonB_dep_Rec_b-barrel"/>
    <property type="match status" value="1"/>
</dbReference>
<feature type="domain" description="TonB-dependent receptor-like beta-barrel" evidence="11">
    <location>
        <begin position="282"/>
        <end position="729"/>
    </location>
</feature>
<feature type="chain" id="PRO_5017784063" evidence="10">
    <location>
        <begin position="23"/>
        <end position="759"/>
    </location>
</feature>
<proteinExistence type="inferred from homology"/>